<keyword evidence="1" id="KW-0732">Signal</keyword>
<dbReference type="Proteomes" id="UP000315082">
    <property type="component" value="Chromosome"/>
</dbReference>
<evidence type="ECO:0000313" key="2">
    <source>
        <dbReference type="EMBL" id="QDV67002.1"/>
    </source>
</evidence>
<evidence type="ECO:0000313" key="3">
    <source>
        <dbReference type="Proteomes" id="UP000315082"/>
    </source>
</evidence>
<evidence type="ECO:0000256" key="1">
    <source>
        <dbReference type="SAM" id="SignalP"/>
    </source>
</evidence>
<dbReference type="InterPro" id="IPR008969">
    <property type="entry name" value="CarboxyPept-like_regulatory"/>
</dbReference>
<name>A0A518JN94_9BACT</name>
<dbReference type="OrthoDB" id="9772097at2"/>
<dbReference type="EMBL" id="CP036348">
    <property type="protein sequence ID" value="QDV67002.1"/>
    <property type="molecule type" value="Genomic_DNA"/>
</dbReference>
<dbReference type="SUPFAM" id="SSF49464">
    <property type="entry name" value="Carboxypeptidase regulatory domain-like"/>
    <property type="match status" value="1"/>
</dbReference>
<dbReference type="Gene3D" id="2.60.40.420">
    <property type="entry name" value="Cupredoxins - blue copper proteins"/>
    <property type="match status" value="1"/>
</dbReference>
<evidence type="ECO:0008006" key="4">
    <source>
        <dbReference type="Google" id="ProtNLM"/>
    </source>
</evidence>
<dbReference type="SUPFAM" id="SSF49503">
    <property type="entry name" value="Cupredoxins"/>
    <property type="match status" value="1"/>
</dbReference>
<sequence precursor="true">MRFLIISAFVATTFLSTTAYAQQWGDLKVKFVFKGSAPDADKIAVTVDKEFCGKHDLVDESLVVGKDGGIQNVVVYAYDGRGGVKLPAIHPDLEGNPNTYELANKNCRFEPHIVICKAGDTLNVTNPDPVGHNCNLAFLVNAAQNFTIPPLKSKEVKLDSAEPAPIPVACNIHPWMQAKVVVLEHPYAAKSDESGTLVIKNLPTGKLAFRLYHEAAGRLSGLEVAGSEVNRRNVFEVEIKPGENDLGTVELDAKLF</sequence>
<feature type="chain" id="PRO_5021838843" description="Methylamine utilization protein" evidence="1">
    <location>
        <begin position="22"/>
        <end position="256"/>
    </location>
</feature>
<feature type="signal peptide" evidence="1">
    <location>
        <begin position="1"/>
        <end position="21"/>
    </location>
</feature>
<protein>
    <recommendedName>
        <fullName evidence="4">Methylamine utilization protein</fullName>
    </recommendedName>
</protein>
<dbReference type="InterPro" id="IPR008972">
    <property type="entry name" value="Cupredoxin"/>
</dbReference>
<dbReference type="RefSeq" id="WP_145090425.1">
    <property type="nucleotide sequence ID" value="NZ_CP036348.1"/>
</dbReference>
<dbReference type="KEGG" id="rcf:Poly24_06930"/>
<proteinExistence type="predicted"/>
<organism evidence="2 3">
    <name type="scientific">Rosistilla carotiformis</name>
    <dbReference type="NCBI Taxonomy" id="2528017"/>
    <lineage>
        <taxon>Bacteria</taxon>
        <taxon>Pseudomonadati</taxon>
        <taxon>Planctomycetota</taxon>
        <taxon>Planctomycetia</taxon>
        <taxon>Pirellulales</taxon>
        <taxon>Pirellulaceae</taxon>
        <taxon>Rosistilla</taxon>
    </lineage>
</organism>
<accession>A0A518JN94</accession>
<reference evidence="2 3" key="1">
    <citation type="submission" date="2019-02" db="EMBL/GenBank/DDBJ databases">
        <title>Deep-cultivation of Planctomycetes and their phenomic and genomic characterization uncovers novel biology.</title>
        <authorList>
            <person name="Wiegand S."/>
            <person name="Jogler M."/>
            <person name="Boedeker C."/>
            <person name="Pinto D."/>
            <person name="Vollmers J."/>
            <person name="Rivas-Marin E."/>
            <person name="Kohn T."/>
            <person name="Peeters S.H."/>
            <person name="Heuer A."/>
            <person name="Rast P."/>
            <person name="Oberbeckmann S."/>
            <person name="Bunk B."/>
            <person name="Jeske O."/>
            <person name="Meyerdierks A."/>
            <person name="Storesund J.E."/>
            <person name="Kallscheuer N."/>
            <person name="Luecker S."/>
            <person name="Lage O.M."/>
            <person name="Pohl T."/>
            <person name="Merkel B.J."/>
            <person name="Hornburger P."/>
            <person name="Mueller R.-W."/>
            <person name="Bruemmer F."/>
            <person name="Labrenz M."/>
            <person name="Spormann A.M."/>
            <person name="Op den Camp H."/>
            <person name="Overmann J."/>
            <person name="Amann R."/>
            <person name="Jetten M.S.M."/>
            <person name="Mascher T."/>
            <person name="Medema M.H."/>
            <person name="Devos D.P."/>
            <person name="Kaster A.-K."/>
            <person name="Ovreas L."/>
            <person name="Rohde M."/>
            <person name="Galperin M.Y."/>
            <person name="Jogler C."/>
        </authorList>
    </citation>
    <scope>NUCLEOTIDE SEQUENCE [LARGE SCALE GENOMIC DNA]</scope>
    <source>
        <strain evidence="2 3">Poly24</strain>
    </source>
</reference>
<dbReference type="AlphaFoldDB" id="A0A518JN94"/>
<gene>
    <name evidence="2" type="ORF">Poly24_06930</name>
</gene>
<keyword evidence="3" id="KW-1185">Reference proteome</keyword>